<keyword evidence="4 6" id="KW-1133">Transmembrane helix</keyword>
<dbReference type="NCBIfam" id="TIGR03144">
    <property type="entry name" value="cytochr_II_ccsB"/>
    <property type="match status" value="1"/>
</dbReference>
<dbReference type="AlphaFoldDB" id="A0A4S8I6P7"/>
<keyword evidence="9" id="KW-1185">Reference proteome</keyword>
<proteinExistence type="inferred from homology"/>
<dbReference type="Proteomes" id="UP000317650">
    <property type="component" value="Unassembled WGS sequence"/>
</dbReference>
<evidence type="ECO:0000313" key="9">
    <source>
        <dbReference type="Proteomes" id="UP000317650"/>
    </source>
</evidence>
<protein>
    <recommendedName>
        <fullName evidence="7">Cytochrome c assembly protein domain-containing protein</fullName>
    </recommendedName>
</protein>
<evidence type="ECO:0000256" key="3">
    <source>
        <dbReference type="ARBA" id="ARBA00022748"/>
    </source>
</evidence>
<gene>
    <name evidence="8" type="ORF">C4D60_Mb00t03370</name>
</gene>
<keyword evidence="2 6" id="KW-0812">Transmembrane</keyword>
<feature type="domain" description="Cytochrome c assembly protein" evidence="7">
    <location>
        <begin position="68"/>
        <end position="319"/>
    </location>
</feature>
<keyword evidence="5 6" id="KW-0472">Membrane</keyword>
<evidence type="ECO:0000256" key="1">
    <source>
        <dbReference type="ARBA" id="ARBA00004141"/>
    </source>
</evidence>
<feature type="domain" description="Cytochrome c assembly protein" evidence="7">
    <location>
        <begin position="321"/>
        <end position="412"/>
    </location>
</feature>
<dbReference type="EMBL" id="PYDT01000230">
    <property type="protein sequence ID" value="THU43024.1"/>
    <property type="molecule type" value="Genomic_DNA"/>
</dbReference>
<sequence length="422" mass="48243">MIFTTLEHILTHISFSIISIVITIHLMILLVREIVGLRDSLEKGMIATFFSITGLLVSRWVSSGHFPLSNLYESLIFLSCSFSIIHMISKMGNHKNDLSTITAPSTIFTQGFATSGFLTEMHQSAILVPALQSQWLMMHVSMMLLSYAALLCGSLLSVALLVITFRKNIDIFCKGNNFLIKPFFFGEIQYLNEKRSVFKNTSFLSFRNYYKYQLTQRLDYWSYRVISLGFTFLTIGILCGAVWANEAWGSYWNWDPKETWAFITWTIFAIYLHTRTRIHIRSRTNQSLKSTNSALVASIGFLIIWICYFGINLLGIGLHSYGFTFLTIGILCGAVWANEAWGSYWNWDPKETWAFITWTIFAIYLHTRTRIHIRSRTNQSLKSTNSALVASIGFLIIWICYFGINLLGIGLHSYGSFTLTST</sequence>
<feature type="transmembrane region" description="Helical" evidence="6">
    <location>
        <begin position="221"/>
        <end position="244"/>
    </location>
</feature>
<organism evidence="8 9">
    <name type="scientific">Musa balbisiana</name>
    <name type="common">Banana</name>
    <dbReference type="NCBI Taxonomy" id="52838"/>
    <lineage>
        <taxon>Eukaryota</taxon>
        <taxon>Viridiplantae</taxon>
        <taxon>Streptophyta</taxon>
        <taxon>Embryophyta</taxon>
        <taxon>Tracheophyta</taxon>
        <taxon>Spermatophyta</taxon>
        <taxon>Magnoliopsida</taxon>
        <taxon>Liliopsida</taxon>
        <taxon>Zingiberales</taxon>
        <taxon>Musaceae</taxon>
        <taxon>Musa</taxon>
    </lineage>
</organism>
<dbReference type="InterPro" id="IPR017562">
    <property type="entry name" value="Cyt_c_biogenesis_CcsA"/>
</dbReference>
<feature type="transmembrane region" description="Helical" evidence="6">
    <location>
        <begin position="295"/>
        <end position="316"/>
    </location>
</feature>
<dbReference type="HAMAP" id="MF_01391">
    <property type="entry name" value="CytC_CcsA"/>
    <property type="match status" value="1"/>
</dbReference>
<dbReference type="GO" id="GO:0017004">
    <property type="term" value="P:cytochrome complex assembly"/>
    <property type="evidence" value="ECO:0007669"/>
    <property type="project" value="UniProtKB-KW"/>
</dbReference>
<feature type="transmembrane region" description="Helical" evidence="6">
    <location>
        <begin position="138"/>
        <end position="165"/>
    </location>
</feature>
<feature type="transmembrane region" description="Helical" evidence="6">
    <location>
        <begin position="68"/>
        <end position="88"/>
    </location>
</feature>
<dbReference type="PANTHER" id="PTHR30071">
    <property type="entry name" value="HEME EXPORTER PROTEIN C"/>
    <property type="match status" value="1"/>
</dbReference>
<feature type="transmembrane region" description="Helical" evidence="6">
    <location>
        <begin position="12"/>
        <end position="32"/>
    </location>
</feature>
<feature type="transmembrane region" description="Helical" evidence="6">
    <location>
        <begin position="259"/>
        <end position="274"/>
    </location>
</feature>
<dbReference type="InterPro" id="IPR045062">
    <property type="entry name" value="Cyt_c_biogenesis_CcsA/CcmC"/>
</dbReference>
<dbReference type="PANTHER" id="PTHR30071:SF1">
    <property type="entry name" value="CYTOCHROME B_B6 PROTEIN-RELATED"/>
    <property type="match status" value="1"/>
</dbReference>
<evidence type="ECO:0000256" key="6">
    <source>
        <dbReference type="SAM" id="Phobius"/>
    </source>
</evidence>
<keyword evidence="3" id="KW-0201">Cytochrome c-type biogenesis</keyword>
<evidence type="ECO:0000256" key="5">
    <source>
        <dbReference type="ARBA" id="ARBA00023136"/>
    </source>
</evidence>
<dbReference type="GO" id="GO:0020037">
    <property type="term" value="F:heme binding"/>
    <property type="evidence" value="ECO:0007669"/>
    <property type="project" value="InterPro"/>
</dbReference>
<evidence type="ECO:0000313" key="8">
    <source>
        <dbReference type="EMBL" id="THU43024.1"/>
    </source>
</evidence>
<evidence type="ECO:0000256" key="2">
    <source>
        <dbReference type="ARBA" id="ARBA00022692"/>
    </source>
</evidence>
<feature type="transmembrane region" description="Helical" evidence="6">
    <location>
        <begin position="44"/>
        <end position="62"/>
    </location>
</feature>
<comment type="caution">
    <text evidence="8">The sequence shown here is derived from an EMBL/GenBank/DDBJ whole genome shotgun (WGS) entry which is preliminary data.</text>
</comment>
<dbReference type="InterPro" id="IPR002541">
    <property type="entry name" value="Cyt_c_assembly"/>
</dbReference>
<dbReference type="Pfam" id="PF01578">
    <property type="entry name" value="Cytochrom_C_asm"/>
    <property type="match status" value="2"/>
</dbReference>
<comment type="subcellular location">
    <subcellularLocation>
        <location evidence="1">Membrane</location>
        <topology evidence="1">Multi-pass membrane protein</topology>
    </subcellularLocation>
</comment>
<evidence type="ECO:0000259" key="7">
    <source>
        <dbReference type="Pfam" id="PF01578"/>
    </source>
</evidence>
<reference evidence="8 9" key="1">
    <citation type="journal article" date="2019" name="Nat. Plants">
        <title>Genome sequencing of Musa balbisiana reveals subgenome evolution and function divergence in polyploid bananas.</title>
        <authorList>
            <person name="Yao X."/>
        </authorList>
    </citation>
    <scope>NUCLEOTIDE SEQUENCE [LARGE SCALE GENOMIC DNA]</scope>
    <source>
        <strain evidence="9">cv. DH-PKW</strain>
        <tissue evidence="8">Leaves</tissue>
    </source>
</reference>
<accession>A0A4S8I6P7</accession>
<name>A0A4S8I6P7_MUSBA</name>
<feature type="transmembrane region" description="Helical" evidence="6">
    <location>
        <begin position="352"/>
        <end position="367"/>
    </location>
</feature>
<dbReference type="STRING" id="52838.A0A4S8I6P7"/>
<evidence type="ECO:0000256" key="4">
    <source>
        <dbReference type="ARBA" id="ARBA00022989"/>
    </source>
</evidence>
<dbReference type="GO" id="GO:0005886">
    <property type="term" value="C:plasma membrane"/>
    <property type="evidence" value="ECO:0007669"/>
    <property type="project" value="TreeGrafter"/>
</dbReference>
<feature type="transmembrane region" description="Helical" evidence="6">
    <location>
        <begin position="388"/>
        <end position="411"/>
    </location>
</feature>